<evidence type="ECO:0000313" key="1">
    <source>
        <dbReference type="EMBL" id="CUT17688.1"/>
    </source>
</evidence>
<gene>
    <name evidence="1" type="ORF">Ark11_0865</name>
</gene>
<sequence length="1214" mass="138999">MYSVNYHDDNNCVAQYDFSVSVSNISPVNSSFLLSQLFQDLCDGCGYSINNIDSTYEVSNDISLSEYAIKCGYKLPDDFLLVMMKNKNSFVERVDFVLSDLSCVSKSINSFNFFKKSKSSNEDIASSMSKICSSFSRNLCDLRSKCINILRYNIIPEIIKSIFDSTVIDGDCDRKMTYPEMEQLFLYFVTALEKLIVVKILYYLRDFCSKNNDLSSLVSLVTYSNKFISSQGYNGISMTDLDCPAAFTDKFGKYTSFMAVAKIDEIVVDFWGSLNNVLKKIVGYKCSCIYNYSDSAHDDIEKLLSTFKVLIKEKIDKKIAEEEIEDSIRTFLKCIFIWSKADDIEINRALIFDNIIGYMHNFISKKSANSVLGVVSSFKKKLLLSKRHLVTYGKHLSTIADRWGVRLHPEDDCKISSIKRKFSAKYSNAINNKFREIIEMEYRFSDGTVVSMIDWDKISKNLFPIAQETVRFIVDAECEELSRFLCGARIIEDINLFDGCFAGTRKVTSDEIDSILKISADYAYCKNRNISSKLWKNLIKSKSKSKSNKFNVSKDNCFCSSVEPVTDMVPVSSPSVQTELPVIVSIPVELLCKRDKIISMWGLNLHPDDDKLIMFVRKKFSVQIKHHLSRLFYGMLKNRTVLPSGTVVRDSSWLIISNELSEIAAESVDFISKNQNKELNRVLSKARVVDVDKGDSSYCVVRRVTDDEKNNLMSRVSKVVCKRLNASIRLSWLHVVNEYSTDIGYGYREKYKGICGIAREGIWGVKLRYTDNIDILNIRKKFSSRIKFAVHAKFASMIINNHKFEDGTFISSCAWFRISRRLFPIAKDEVKYILEEESRELEGIISKARAVVDSELDRELTDEEKLTILGNVMKLVNKALKNLFRNTWEGVIFSLSGNCVDIKNCVEIYNSQANRIDEVITSSDCSLAVEKFDVCNKSDDIKISICYEDDLAILNVRNKFSRIITKCITDKYSELINRGYIFNERTALNKLFWKKVSKKMLPIIKREVDPIMESERTKIGDLLSKSRVDISLLGSISKDRVVREITLEERNMILESIMKLVDKQVMRNFGRIWNRIIKLPSVRLRHIREEDRSELDSVKLEFIGSLGSVVDEVVSSLSSGVDLSFACLDDLISNISRIVSERGHNLFNEGGFLDRVELLLSCARVVEIKGNDRFITNEEKRFVLKDFMHMIDSDIDCLIKKRIIKLSNVFLSAK</sequence>
<protein>
    <submittedName>
        <fullName evidence="1">Uncharacterized protein</fullName>
    </submittedName>
</protein>
<keyword evidence="2" id="KW-1185">Reference proteome</keyword>
<dbReference type="EMBL" id="LN906597">
    <property type="protein sequence ID" value="CUT17688.1"/>
    <property type="molecule type" value="Genomic_DNA"/>
</dbReference>
<name>A0A0S4M6B6_9BURK</name>
<evidence type="ECO:0000313" key="2">
    <source>
        <dbReference type="Proteomes" id="UP000198651"/>
    </source>
</evidence>
<dbReference type="PROSITE" id="PS00018">
    <property type="entry name" value="EF_HAND_1"/>
    <property type="match status" value="1"/>
</dbReference>
<dbReference type="RefSeq" id="WP_092490500.1">
    <property type="nucleotide sequence ID" value="NZ_LN906597.1"/>
</dbReference>
<dbReference type="PATRIC" id="fig|1561003.3.peg.875"/>
<dbReference type="Proteomes" id="UP000198651">
    <property type="component" value="Chromosome I"/>
</dbReference>
<organism evidence="1 2">
    <name type="scientific">Candidatus Ichthyocystis hellenicum</name>
    <dbReference type="NCBI Taxonomy" id="1561003"/>
    <lineage>
        <taxon>Bacteria</taxon>
        <taxon>Pseudomonadati</taxon>
        <taxon>Pseudomonadota</taxon>
        <taxon>Betaproteobacteria</taxon>
        <taxon>Burkholderiales</taxon>
        <taxon>Candidatus Ichthyocystis</taxon>
    </lineage>
</organism>
<dbReference type="AlphaFoldDB" id="A0A0S4M6B6"/>
<proteinExistence type="predicted"/>
<reference evidence="2" key="1">
    <citation type="submission" date="2015-11" db="EMBL/GenBank/DDBJ databases">
        <authorList>
            <person name="Seth-Smith H.M.B."/>
        </authorList>
    </citation>
    <scope>NUCLEOTIDE SEQUENCE [LARGE SCALE GENOMIC DNA]</scope>
    <source>
        <strain evidence="2">2013Ark11</strain>
    </source>
</reference>
<accession>A0A0S4M6B6</accession>
<dbReference type="InterPro" id="IPR018247">
    <property type="entry name" value="EF_Hand_1_Ca_BS"/>
</dbReference>